<feature type="region of interest" description="Disordered" evidence="1">
    <location>
        <begin position="38"/>
        <end position="64"/>
    </location>
</feature>
<organism evidence="2 3">
    <name type="scientific">Trifolium medium</name>
    <dbReference type="NCBI Taxonomy" id="97028"/>
    <lineage>
        <taxon>Eukaryota</taxon>
        <taxon>Viridiplantae</taxon>
        <taxon>Streptophyta</taxon>
        <taxon>Embryophyta</taxon>
        <taxon>Tracheophyta</taxon>
        <taxon>Spermatophyta</taxon>
        <taxon>Magnoliopsida</taxon>
        <taxon>eudicotyledons</taxon>
        <taxon>Gunneridae</taxon>
        <taxon>Pentapetalae</taxon>
        <taxon>rosids</taxon>
        <taxon>fabids</taxon>
        <taxon>Fabales</taxon>
        <taxon>Fabaceae</taxon>
        <taxon>Papilionoideae</taxon>
        <taxon>50 kb inversion clade</taxon>
        <taxon>NPAAA clade</taxon>
        <taxon>Hologalegina</taxon>
        <taxon>IRL clade</taxon>
        <taxon>Trifolieae</taxon>
        <taxon>Trifolium</taxon>
    </lineage>
</organism>
<comment type="caution">
    <text evidence="2">The sequence shown here is derived from an EMBL/GenBank/DDBJ whole genome shotgun (WGS) entry which is preliminary data.</text>
</comment>
<keyword evidence="3" id="KW-1185">Reference proteome</keyword>
<evidence type="ECO:0000256" key="1">
    <source>
        <dbReference type="SAM" id="MobiDB-lite"/>
    </source>
</evidence>
<sequence>MAPNQRFAERGSSSNNKPKNSGEASYAYKSNYMGKYPMTRTQWRRHQRQKKWALQATQNSGDNK</sequence>
<feature type="compositionally biased region" description="Basic residues" evidence="1">
    <location>
        <begin position="42"/>
        <end position="51"/>
    </location>
</feature>
<dbReference type="Proteomes" id="UP000265520">
    <property type="component" value="Unassembled WGS sequence"/>
</dbReference>
<dbReference type="AlphaFoldDB" id="A0A392TK61"/>
<feature type="non-terminal residue" evidence="2">
    <location>
        <position position="64"/>
    </location>
</feature>
<reference evidence="2 3" key="1">
    <citation type="journal article" date="2018" name="Front. Plant Sci.">
        <title>Red Clover (Trifolium pratense) and Zigzag Clover (T. medium) - A Picture of Genomic Similarities and Differences.</title>
        <authorList>
            <person name="Dluhosova J."/>
            <person name="Istvanek J."/>
            <person name="Nedelnik J."/>
            <person name="Repkova J."/>
        </authorList>
    </citation>
    <scope>NUCLEOTIDE SEQUENCE [LARGE SCALE GENOMIC DNA]</scope>
    <source>
        <strain evidence="3">cv. 10/8</strain>
        <tissue evidence="2">Leaf</tissue>
    </source>
</reference>
<protein>
    <submittedName>
        <fullName evidence="2">Uncharacterized protein</fullName>
    </submittedName>
</protein>
<feature type="region of interest" description="Disordered" evidence="1">
    <location>
        <begin position="1"/>
        <end position="26"/>
    </location>
</feature>
<proteinExistence type="predicted"/>
<evidence type="ECO:0000313" key="3">
    <source>
        <dbReference type="Proteomes" id="UP000265520"/>
    </source>
</evidence>
<name>A0A392TK61_9FABA</name>
<feature type="compositionally biased region" description="Polar residues" evidence="1">
    <location>
        <begin position="55"/>
        <end position="64"/>
    </location>
</feature>
<dbReference type="EMBL" id="LXQA010597978">
    <property type="protein sequence ID" value="MCI61338.1"/>
    <property type="molecule type" value="Genomic_DNA"/>
</dbReference>
<accession>A0A392TK61</accession>
<feature type="compositionally biased region" description="Low complexity" evidence="1">
    <location>
        <begin position="12"/>
        <end position="21"/>
    </location>
</feature>
<evidence type="ECO:0000313" key="2">
    <source>
        <dbReference type="EMBL" id="MCI61338.1"/>
    </source>
</evidence>